<accession>A0A6M0SAM9</accession>
<protein>
    <submittedName>
        <fullName evidence="1">Uncharacterized protein</fullName>
    </submittedName>
</protein>
<reference evidence="1 2" key="1">
    <citation type="journal article" date="2020" name="Microb. Ecol.">
        <title>Ecogenomics of the Marine Benthic Filamentous Cyanobacterium Adonisia.</title>
        <authorList>
            <person name="Walter J.M."/>
            <person name="Coutinho F.H."/>
            <person name="Leomil L."/>
            <person name="Hargreaves P.I."/>
            <person name="Campeao M.E."/>
            <person name="Vieira V.V."/>
            <person name="Silva B.S."/>
            <person name="Fistarol G.O."/>
            <person name="Salomon P.S."/>
            <person name="Sawabe T."/>
            <person name="Mino S."/>
            <person name="Hosokawa M."/>
            <person name="Miyashita H."/>
            <person name="Maruyama F."/>
            <person name="van Verk M.C."/>
            <person name="Dutilh B.E."/>
            <person name="Thompson C.C."/>
            <person name="Thompson F.L."/>
        </authorList>
    </citation>
    <scope>NUCLEOTIDE SEQUENCE [LARGE SCALE GENOMIC DNA]</scope>
    <source>
        <strain evidence="1 2">CCMR0082</strain>
    </source>
</reference>
<sequence length="111" mass="12684">MKGQLKEFLDFLENTMQENELPPGKSQNGVTEYELYTHYDSEEQEIKFVNTENLTIQISVVNPKTQELCVTIKQTQSNGYTDQQDTLVWINAFSVENAMAAQLVFLGALFL</sequence>
<name>A0A6M0SAM9_9CYAN</name>
<organism evidence="1 2">
    <name type="scientific">Adonisia turfae CCMR0082</name>
    <dbReference type="NCBI Taxonomy" id="2304604"/>
    <lineage>
        <taxon>Bacteria</taxon>
        <taxon>Bacillati</taxon>
        <taxon>Cyanobacteriota</taxon>
        <taxon>Adonisia</taxon>
        <taxon>Adonisia turfae</taxon>
    </lineage>
</organism>
<dbReference type="AlphaFoldDB" id="A0A6M0SAM9"/>
<proteinExistence type="predicted"/>
<evidence type="ECO:0000313" key="1">
    <source>
        <dbReference type="EMBL" id="NEZ65558.1"/>
    </source>
</evidence>
<dbReference type="EMBL" id="QZCE01000002">
    <property type="protein sequence ID" value="NEZ65558.1"/>
    <property type="molecule type" value="Genomic_DNA"/>
</dbReference>
<gene>
    <name evidence="1" type="ORF">D0962_22840</name>
</gene>
<comment type="caution">
    <text evidence="1">The sequence shown here is derived from an EMBL/GenBank/DDBJ whole genome shotgun (WGS) entry which is preliminary data.</text>
</comment>
<dbReference type="RefSeq" id="WP_163666737.1">
    <property type="nucleotide sequence ID" value="NZ_QZCE01000002.1"/>
</dbReference>
<dbReference type="Proteomes" id="UP000473574">
    <property type="component" value="Unassembled WGS sequence"/>
</dbReference>
<evidence type="ECO:0000313" key="2">
    <source>
        <dbReference type="Proteomes" id="UP000473574"/>
    </source>
</evidence>